<proteinExistence type="predicted"/>
<dbReference type="AlphaFoldDB" id="A0A9W6N1I0"/>
<dbReference type="Proteomes" id="UP001143364">
    <property type="component" value="Unassembled WGS sequence"/>
</dbReference>
<reference evidence="1" key="2">
    <citation type="submission" date="2023-01" db="EMBL/GenBank/DDBJ databases">
        <authorList>
            <person name="Sun Q."/>
            <person name="Evtushenko L."/>
        </authorList>
    </citation>
    <scope>NUCLEOTIDE SEQUENCE</scope>
    <source>
        <strain evidence="1">VKM B-2555</strain>
    </source>
</reference>
<gene>
    <name evidence="1" type="ORF">GCM10008171_01570</name>
</gene>
<accession>A0A9W6N1I0</accession>
<organism evidence="1 2">
    <name type="scientific">Methylopila jiangsuensis</name>
    <dbReference type="NCBI Taxonomy" id="586230"/>
    <lineage>
        <taxon>Bacteria</taxon>
        <taxon>Pseudomonadati</taxon>
        <taxon>Pseudomonadota</taxon>
        <taxon>Alphaproteobacteria</taxon>
        <taxon>Hyphomicrobiales</taxon>
        <taxon>Methylopilaceae</taxon>
        <taxon>Methylopila</taxon>
    </lineage>
</organism>
<reference evidence="1" key="1">
    <citation type="journal article" date="2014" name="Int. J. Syst. Evol. Microbiol.">
        <title>Complete genome sequence of Corynebacterium casei LMG S-19264T (=DSM 44701T), isolated from a smear-ripened cheese.</title>
        <authorList>
            <consortium name="US DOE Joint Genome Institute (JGI-PGF)"/>
            <person name="Walter F."/>
            <person name="Albersmeier A."/>
            <person name="Kalinowski J."/>
            <person name="Ruckert C."/>
        </authorList>
    </citation>
    <scope>NUCLEOTIDE SEQUENCE</scope>
    <source>
        <strain evidence="1">VKM B-2555</strain>
    </source>
</reference>
<name>A0A9W6N1I0_9HYPH</name>
<keyword evidence="2" id="KW-1185">Reference proteome</keyword>
<sequence length="181" mass="19488">MGKLVSLLAAAFRAVTSALIGSWVLVREAGKRILRWVPGAAQPPMPVAPTPVAEPEAEEVADGLKRWCRERLAGAEPRLPRGVTPEVARWAARLIADELALVSRASPSAISAHLGGGRQLGMVRPLLTVVESSEAERLAAREARKREMRAAIDRSAAADLRRRARWAELDGEAAEAPRLAI</sequence>
<dbReference type="EMBL" id="BSFK01000003">
    <property type="protein sequence ID" value="GLK74904.1"/>
    <property type="molecule type" value="Genomic_DNA"/>
</dbReference>
<protein>
    <submittedName>
        <fullName evidence="1">Uncharacterized protein</fullName>
    </submittedName>
</protein>
<comment type="caution">
    <text evidence="1">The sequence shown here is derived from an EMBL/GenBank/DDBJ whole genome shotgun (WGS) entry which is preliminary data.</text>
</comment>
<evidence type="ECO:0000313" key="2">
    <source>
        <dbReference type="Proteomes" id="UP001143364"/>
    </source>
</evidence>
<evidence type="ECO:0000313" key="1">
    <source>
        <dbReference type="EMBL" id="GLK74904.1"/>
    </source>
</evidence>